<sequence length="365" mass="38577">MPQHRSPRPYEGLSANARSVRVATRFTVAAPEAAEVTDIIPFNEFGDLAELDFLPHAAFDREAQVIHAPELDDLHDTDDLVPLRLAVPSEFRTQPRADRRGTTRAYRESHTDVSDGAAATDVIDMRAGKGKGQHRKTEVPVRGRLMVAAMAVGATAAGAYTVTNGAPKAPAETVLAADQTAMGGGAVITGSVDGMQVVTVTPAANSAVHAEEITKAAAFAQERAEREARLVRPQFAMPTRGVWTSGFGYRWGVLHGGIDIANSIGTPILAAADGVVIEVGPTAGYGAYVKLKHSDGTVTLYGHINTWLVSVGERVMAGDQIATMGNRGNSTGPHLHFEVMVNGSDRIDPVGWLSKRGLTPGGYVG</sequence>
<evidence type="ECO:0000313" key="3">
    <source>
        <dbReference type="EMBL" id="NVN52320.1"/>
    </source>
</evidence>
<accession>A0A850PWB2</accession>
<dbReference type="Gene3D" id="2.70.70.10">
    <property type="entry name" value="Glucose Permease (Domain IIA)"/>
    <property type="match status" value="1"/>
</dbReference>
<evidence type="ECO:0000256" key="1">
    <source>
        <dbReference type="SAM" id="MobiDB-lite"/>
    </source>
</evidence>
<feature type="region of interest" description="Disordered" evidence="1">
    <location>
        <begin position="92"/>
        <end position="113"/>
    </location>
</feature>
<dbReference type="SUPFAM" id="SSF51261">
    <property type="entry name" value="Duplicated hybrid motif"/>
    <property type="match status" value="1"/>
</dbReference>
<dbReference type="CDD" id="cd12797">
    <property type="entry name" value="M23_peptidase"/>
    <property type="match status" value="1"/>
</dbReference>
<proteinExistence type="predicted"/>
<dbReference type="RefSeq" id="WP_178360598.1">
    <property type="nucleotide sequence ID" value="NZ_JABFYL010000043.1"/>
</dbReference>
<name>A0A850PWB2_9MYCO</name>
<feature type="compositionally biased region" description="Basic and acidic residues" evidence="1">
    <location>
        <begin position="93"/>
        <end position="113"/>
    </location>
</feature>
<dbReference type="Proteomes" id="UP000570517">
    <property type="component" value="Unassembled WGS sequence"/>
</dbReference>
<dbReference type="AlphaFoldDB" id="A0A850PWB2"/>
<feature type="domain" description="M23ase beta-sheet core" evidence="2">
    <location>
        <begin position="255"/>
        <end position="349"/>
    </location>
</feature>
<gene>
    <name evidence="3" type="ORF">HLY00_2704</name>
</gene>
<comment type="caution">
    <text evidence="3">The sequence shown here is derived from an EMBL/GenBank/DDBJ whole genome shotgun (WGS) entry which is preliminary data.</text>
</comment>
<dbReference type="InterPro" id="IPR050570">
    <property type="entry name" value="Cell_wall_metabolism_enzyme"/>
</dbReference>
<evidence type="ECO:0000259" key="2">
    <source>
        <dbReference type="Pfam" id="PF01551"/>
    </source>
</evidence>
<evidence type="ECO:0000313" key="4">
    <source>
        <dbReference type="Proteomes" id="UP000570517"/>
    </source>
</evidence>
<dbReference type="GO" id="GO:0004222">
    <property type="term" value="F:metalloendopeptidase activity"/>
    <property type="evidence" value="ECO:0007669"/>
    <property type="project" value="TreeGrafter"/>
</dbReference>
<dbReference type="InterPro" id="IPR011055">
    <property type="entry name" value="Dup_hybrid_motif"/>
</dbReference>
<dbReference type="EMBL" id="JABFYL010000043">
    <property type="protein sequence ID" value="NVN52320.1"/>
    <property type="molecule type" value="Genomic_DNA"/>
</dbReference>
<dbReference type="PANTHER" id="PTHR21666">
    <property type="entry name" value="PEPTIDASE-RELATED"/>
    <property type="match status" value="1"/>
</dbReference>
<dbReference type="InterPro" id="IPR016047">
    <property type="entry name" value="M23ase_b-sheet_dom"/>
</dbReference>
<dbReference type="Pfam" id="PF01551">
    <property type="entry name" value="Peptidase_M23"/>
    <property type="match status" value="1"/>
</dbReference>
<protein>
    <submittedName>
        <fullName evidence="3">Phage peptidoglycan binding endopeptidase</fullName>
    </submittedName>
</protein>
<organism evidence="3 4">
    <name type="scientific">Mycolicibacterium hippocampi</name>
    <dbReference type="NCBI Taxonomy" id="659824"/>
    <lineage>
        <taxon>Bacteria</taxon>
        <taxon>Bacillati</taxon>
        <taxon>Actinomycetota</taxon>
        <taxon>Actinomycetes</taxon>
        <taxon>Mycobacteriales</taxon>
        <taxon>Mycobacteriaceae</taxon>
        <taxon>Mycolicibacterium</taxon>
    </lineage>
</organism>
<keyword evidence="4" id="KW-1185">Reference proteome</keyword>
<dbReference type="PANTHER" id="PTHR21666:SF270">
    <property type="entry name" value="MUREIN HYDROLASE ACTIVATOR ENVC"/>
    <property type="match status" value="1"/>
</dbReference>
<reference evidence="3 4" key="1">
    <citation type="submission" date="2020-05" db="EMBL/GenBank/DDBJ databases">
        <title>Draft genome sequence of Mycobacterium hippocampi DL, isolated from European seabass, Dicentrarchus labrax, reared in fish farms.</title>
        <authorList>
            <person name="Stathopoulou P."/>
            <person name="Asimakis E."/>
            <person name="Tzokas K."/>
            <person name="Batargias C."/>
            <person name="Tsiamis G."/>
        </authorList>
    </citation>
    <scope>NUCLEOTIDE SEQUENCE [LARGE SCALE GENOMIC DNA]</scope>
    <source>
        <strain evidence="3 4">DL</strain>
    </source>
</reference>